<dbReference type="InterPro" id="IPR029787">
    <property type="entry name" value="Nucleotide_cyclase"/>
</dbReference>
<comment type="catalytic activity">
    <reaction evidence="2">
        <text>2 GTP = 3',3'-c-di-GMP + 2 diphosphate</text>
        <dbReference type="Rhea" id="RHEA:24898"/>
        <dbReference type="ChEBI" id="CHEBI:33019"/>
        <dbReference type="ChEBI" id="CHEBI:37565"/>
        <dbReference type="ChEBI" id="CHEBI:58805"/>
        <dbReference type="EC" id="2.7.7.65"/>
    </reaction>
</comment>
<dbReference type="Gene3D" id="3.30.70.270">
    <property type="match status" value="1"/>
</dbReference>
<dbReference type="PANTHER" id="PTHR45138">
    <property type="entry name" value="REGULATORY COMPONENTS OF SENSORY TRANSDUCTION SYSTEM"/>
    <property type="match status" value="1"/>
</dbReference>
<dbReference type="Gene3D" id="3.10.580.10">
    <property type="entry name" value="CBS-domain"/>
    <property type="match status" value="1"/>
</dbReference>
<dbReference type="PANTHER" id="PTHR45138:SF9">
    <property type="entry name" value="DIGUANYLATE CYCLASE DGCM-RELATED"/>
    <property type="match status" value="1"/>
</dbReference>
<dbReference type="FunFam" id="3.30.70.270:FF:000001">
    <property type="entry name" value="Diguanylate cyclase domain protein"/>
    <property type="match status" value="1"/>
</dbReference>
<dbReference type="InterPro" id="IPR043128">
    <property type="entry name" value="Rev_trsase/Diguanyl_cyclase"/>
</dbReference>
<feature type="domain" description="CBS" evidence="5">
    <location>
        <begin position="77"/>
        <end position="137"/>
    </location>
</feature>
<dbReference type="GO" id="GO:0043709">
    <property type="term" value="P:cell adhesion involved in single-species biofilm formation"/>
    <property type="evidence" value="ECO:0007669"/>
    <property type="project" value="TreeGrafter"/>
</dbReference>
<evidence type="ECO:0000256" key="2">
    <source>
        <dbReference type="ARBA" id="ARBA00034247"/>
    </source>
</evidence>
<dbReference type="SMART" id="SM00267">
    <property type="entry name" value="GGDEF"/>
    <property type="match status" value="1"/>
</dbReference>
<dbReference type="GO" id="GO:1902201">
    <property type="term" value="P:negative regulation of bacterial-type flagellum-dependent cell motility"/>
    <property type="evidence" value="ECO:0007669"/>
    <property type="project" value="TreeGrafter"/>
</dbReference>
<dbReference type="GO" id="GO:0005886">
    <property type="term" value="C:plasma membrane"/>
    <property type="evidence" value="ECO:0007669"/>
    <property type="project" value="TreeGrafter"/>
</dbReference>
<protein>
    <recommendedName>
        <fullName evidence="1">diguanylate cyclase</fullName>
        <ecNumber evidence="1">2.7.7.65</ecNumber>
    </recommendedName>
</protein>
<dbReference type="Pfam" id="PF00990">
    <property type="entry name" value="GGDEF"/>
    <property type="match status" value="1"/>
</dbReference>
<keyword evidence="3" id="KW-0129">CBS domain</keyword>
<dbReference type="InterPro" id="IPR050469">
    <property type="entry name" value="Diguanylate_Cyclase"/>
</dbReference>
<evidence type="ECO:0000313" key="6">
    <source>
        <dbReference type="EMBL" id="MBT0664090.1"/>
    </source>
</evidence>
<dbReference type="SUPFAM" id="SSF54631">
    <property type="entry name" value="CBS-domain pair"/>
    <property type="match status" value="1"/>
</dbReference>
<dbReference type="InterPro" id="IPR000644">
    <property type="entry name" value="CBS_dom"/>
</dbReference>
<name>A0AAW4L692_9BACT</name>
<dbReference type="InterPro" id="IPR046342">
    <property type="entry name" value="CBS_dom_sf"/>
</dbReference>
<dbReference type="InterPro" id="IPR000160">
    <property type="entry name" value="GGDEF_dom"/>
</dbReference>
<dbReference type="RefSeq" id="WP_214170856.1">
    <property type="nucleotide sequence ID" value="NZ_JAHCVJ010000002.1"/>
</dbReference>
<dbReference type="SMART" id="SM00116">
    <property type="entry name" value="CBS"/>
    <property type="match status" value="2"/>
</dbReference>
<evidence type="ECO:0000259" key="5">
    <source>
        <dbReference type="PROSITE" id="PS51371"/>
    </source>
</evidence>
<evidence type="ECO:0000259" key="4">
    <source>
        <dbReference type="PROSITE" id="PS50887"/>
    </source>
</evidence>
<dbReference type="GO" id="GO:0052621">
    <property type="term" value="F:diguanylate cyclase activity"/>
    <property type="evidence" value="ECO:0007669"/>
    <property type="project" value="UniProtKB-EC"/>
</dbReference>
<dbReference type="PROSITE" id="PS51371">
    <property type="entry name" value="CBS"/>
    <property type="match status" value="2"/>
</dbReference>
<evidence type="ECO:0000256" key="3">
    <source>
        <dbReference type="PROSITE-ProRule" id="PRU00703"/>
    </source>
</evidence>
<dbReference type="Proteomes" id="UP000811899">
    <property type="component" value="Unassembled WGS sequence"/>
</dbReference>
<organism evidence="6 7">
    <name type="scientific">Geoanaerobacter pelophilus</name>
    <dbReference type="NCBI Taxonomy" id="60036"/>
    <lineage>
        <taxon>Bacteria</taxon>
        <taxon>Pseudomonadati</taxon>
        <taxon>Thermodesulfobacteriota</taxon>
        <taxon>Desulfuromonadia</taxon>
        <taxon>Geobacterales</taxon>
        <taxon>Geobacteraceae</taxon>
        <taxon>Geoanaerobacter</taxon>
    </lineage>
</organism>
<feature type="domain" description="GGDEF" evidence="4">
    <location>
        <begin position="190"/>
        <end position="327"/>
    </location>
</feature>
<evidence type="ECO:0000256" key="1">
    <source>
        <dbReference type="ARBA" id="ARBA00012528"/>
    </source>
</evidence>
<dbReference type="EMBL" id="JAHCVJ010000002">
    <property type="protein sequence ID" value="MBT0664090.1"/>
    <property type="molecule type" value="Genomic_DNA"/>
</dbReference>
<proteinExistence type="predicted"/>
<reference evidence="6 7" key="1">
    <citation type="submission" date="2021-05" db="EMBL/GenBank/DDBJ databases">
        <title>The draft genome of Geobacter pelophilus DSM 12255.</title>
        <authorList>
            <person name="Xu Z."/>
            <person name="Masuda Y."/>
            <person name="Itoh H."/>
            <person name="Senoo K."/>
        </authorList>
    </citation>
    <scope>NUCLEOTIDE SEQUENCE [LARGE SCALE GENOMIC DNA]</scope>
    <source>
        <strain evidence="6 7">DSM 12255</strain>
    </source>
</reference>
<dbReference type="EC" id="2.7.7.65" evidence="1"/>
<dbReference type="Pfam" id="PF00571">
    <property type="entry name" value="CBS"/>
    <property type="match status" value="2"/>
</dbReference>
<dbReference type="NCBIfam" id="TIGR00254">
    <property type="entry name" value="GGDEF"/>
    <property type="match status" value="1"/>
</dbReference>
<dbReference type="SUPFAM" id="SSF55073">
    <property type="entry name" value="Nucleotide cyclase"/>
    <property type="match status" value="1"/>
</dbReference>
<comment type="caution">
    <text evidence="6">The sequence shown here is derived from an EMBL/GenBank/DDBJ whole genome shotgun (WGS) entry which is preliminary data.</text>
</comment>
<evidence type="ECO:0000313" key="7">
    <source>
        <dbReference type="Proteomes" id="UP000811899"/>
    </source>
</evidence>
<dbReference type="PROSITE" id="PS50887">
    <property type="entry name" value="GGDEF"/>
    <property type="match status" value="1"/>
</dbReference>
<sequence>MQDIFVNSIMSETVVCTSLDATLQDVTTLMRDSKCSCVVVTENDIPVGIVTEFDFIRLLASRGAREVFSAIRVSGIMSRPVVSITENTTLFDALVITTARKFRHLPVVDADGKLKGIVNLVDLAQAHFHTYEKQREIIEQTISTRTRELVEANDKLKALSFVDALMGIGNRRAMEVDLEHSHAQAARYGRSYSVALFDFDFFKRYNDTYGHLAGDYALKTVAGAIAGRIRTADRVYRYGGEELLLLLPETELDGAEILVERVMHAIRGVAIPHCKSPYGVVTLSCGIASFPLAGENCSSWRDVVAIADQEMYRAKHNGRNRSCRLRPKKLAENIRDSLLVLEPDPHFAGA</sequence>
<dbReference type="AlphaFoldDB" id="A0AAW4L692"/>
<dbReference type="CDD" id="cd01949">
    <property type="entry name" value="GGDEF"/>
    <property type="match status" value="1"/>
</dbReference>
<keyword evidence="7" id="KW-1185">Reference proteome</keyword>
<gene>
    <name evidence="6" type="ORF">KI809_07220</name>
</gene>
<feature type="domain" description="CBS" evidence="5">
    <location>
        <begin position="10"/>
        <end position="67"/>
    </location>
</feature>
<accession>A0AAW4L692</accession>